<evidence type="ECO:0000313" key="3">
    <source>
        <dbReference type="WBParaSite" id="SVE_1926800.1"/>
    </source>
</evidence>
<dbReference type="AlphaFoldDB" id="A0A0K0G3G5"/>
<evidence type="ECO:0000313" key="2">
    <source>
        <dbReference type="Proteomes" id="UP000035680"/>
    </source>
</evidence>
<dbReference type="Proteomes" id="UP000035680">
    <property type="component" value="Unassembled WGS sequence"/>
</dbReference>
<protein>
    <submittedName>
        <fullName evidence="3">C2H2-type domain-containing protein</fullName>
    </submittedName>
</protein>
<organism evidence="2 3">
    <name type="scientific">Strongyloides venezuelensis</name>
    <name type="common">Threadworm</name>
    <dbReference type="NCBI Taxonomy" id="75913"/>
    <lineage>
        <taxon>Eukaryota</taxon>
        <taxon>Metazoa</taxon>
        <taxon>Ecdysozoa</taxon>
        <taxon>Nematoda</taxon>
        <taxon>Chromadorea</taxon>
        <taxon>Rhabditida</taxon>
        <taxon>Tylenchina</taxon>
        <taxon>Panagrolaimomorpha</taxon>
        <taxon>Strongyloidoidea</taxon>
        <taxon>Strongyloididae</taxon>
        <taxon>Strongyloides</taxon>
    </lineage>
</organism>
<sequence>MADNNNGRADANKHEGTTGDDYGNGNNQGDQVARGLTEVEASYERITDENLSSNITINRGDVDIEANDDLADDVPVEHATPHTNVFPIILRTKFDKIRTTLSIHRPSYQNADHFIKMRTILSKCGLFCSKNQKINHIANHIVQCHGSNYKCPIRGCRRTEKMTKKNFFSHFNRCHFMQEARINKNYSECCNSSTSVENNDNPAQKLTTIIDDMLYDFIINNPATDKCYCVIL</sequence>
<name>A0A0K0G3G5_STRVS</name>
<keyword evidence="2" id="KW-1185">Reference proteome</keyword>
<dbReference type="WBParaSite" id="SVE_1926800.1">
    <property type="protein sequence ID" value="SVE_1926800.1"/>
    <property type="gene ID" value="SVE_1926800"/>
</dbReference>
<proteinExistence type="predicted"/>
<feature type="region of interest" description="Disordered" evidence="1">
    <location>
        <begin position="1"/>
        <end position="30"/>
    </location>
</feature>
<reference evidence="2" key="1">
    <citation type="submission" date="2014-07" db="EMBL/GenBank/DDBJ databases">
        <authorList>
            <person name="Martin A.A"/>
            <person name="De Silva N."/>
        </authorList>
    </citation>
    <scope>NUCLEOTIDE SEQUENCE</scope>
</reference>
<evidence type="ECO:0000256" key="1">
    <source>
        <dbReference type="SAM" id="MobiDB-lite"/>
    </source>
</evidence>
<reference evidence="3" key="2">
    <citation type="submission" date="2015-08" db="UniProtKB">
        <authorList>
            <consortium name="WormBaseParasite"/>
        </authorList>
    </citation>
    <scope>IDENTIFICATION</scope>
</reference>
<feature type="compositionally biased region" description="Low complexity" evidence="1">
    <location>
        <begin position="19"/>
        <end position="30"/>
    </location>
</feature>
<accession>A0A0K0G3G5</accession>